<reference evidence="8" key="1">
    <citation type="submission" date="2017-06" db="EMBL/GenBank/DDBJ databases">
        <authorList>
            <person name="Varghese N."/>
            <person name="Submissions S."/>
        </authorList>
    </citation>
    <scope>NUCLEOTIDE SEQUENCE [LARGE SCALE GENOMIC DNA]</scope>
    <source>
        <strain evidence="8">DSM 45423</strain>
    </source>
</reference>
<sequence>MRGPGKETLLPVVGAAVAGNAFVGRGSLRWFRGLRHPALQLPMPGFYAVGGAYYVVMGVVVHRAARRGDRRSYRLAMAVLAGNELWNAVFFGRRSTRDGFLGLLAFLVPLGLLQASVAGDRTSALVLGPYTAYVLGYDVPWTYRLWRLNPS</sequence>
<dbReference type="OrthoDB" id="9795496at2"/>
<evidence type="ECO:0000256" key="3">
    <source>
        <dbReference type="ARBA" id="ARBA00022692"/>
    </source>
</evidence>
<evidence type="ECO:0000256" key="1">
    <source>
        <dbReference type="ARBA" id="ARBA00004141"/>
    </source>
</evidence>
<keyword evidence="8" id="KW-1185">Reference proteome</keyword>
<protein>
    <submittedName>
        <fullName evidence="7">TspO and MBR related proteins</fullName>
    </submittedName>
</protein>
<accession>A0A238ZK84</accession>
<keyword evidence="5 6" id="KW-0472">Membrane</keyword>
<dbReference type="CDD" id="cd15904">
    <property type="entry name" value="TSPO_MBR"/>
    <property type="match status" value="1"/>
</dbReference>
<evidence type="ECO:0000256" key="6">
    <source>
        <dbReference type="SAM" id="Phobius"/>
    </source>
</evidence>
<evidence type="ECO:0000313" key="7">
    <source>
        <dbReference type="EMBL" id="SNR83529.1"/>
    </source>
</evidence>
<dbReference type="RefSeq" id="WP_089402011.1">
    <property type="nucleotide sequence ID" value="NZ_FZOH01000001.1"/>
</dbReference>
<name>A0A238ZK84_9ACTN</name>
<dbReference type="EMBL" id="FZOH01000001">
    <property type="protein sequence ID" value="SNR83529.1"/>
    <property type="molecule type" value="Genomic_DNA"/>
</dbReference>
<comment type="similarity">
    <text evidence="2">Belongs to the TspO/BZRP family.</text>
</comment>
<evidence type="ECO:0000256" key="5">
    <source>
        <dbReference type="ARBA" id="ARBA00023136"/>
    </source>
</evidence>
<keyword evidence="3 6" id="KW-0812">Transmembrane</keyword>
<comment type="subcellular location">
    <subcellularLocation>
        <location evidence="1">Membrane</location>
        <topology evidence="1">Multi-pass membrane protein</topology>
    </subcellularLocation>
</comment>
<feature type="transmembrane region" description="Helical" evidence="6">
    <location>
        <begin position="100"/>
        <end position="119"/>
    </location>
</feature>
<gene>
    <name evidence="7" type="ORF">SAMN04488107_0141</name>
</gene>
<dbReference type="GO" id="GO:0016020">
    <property type="term" value="C:membrane"/>
    <property type="evidence" value="ECO:0007669"/>
    <property type="project" value="UniProtKB-SubCell"/>
</dbReference>
<feature type="transmembrane region" description="Helical" evidence="6">
    <location>
        <begin position="45"/>
        <end position="65"/>
    </location>
</feature>
<evidence type="ECO:0000313" key="8">
    <source>
        <dbReference type="Proteomes" id="UP000198386"/>
    </source>
</evidence>
<dbReference type="InterPro" id="IPR004307">
    <property type="entry name" value="TspO_MBR"/>
</dbReference>
<evidence type="ECO:0000256" key="4">
    <source>
        <dbReference type="ARBA" id="ARBA00022989"/>
    </source>
</evidence>
<dbReference type="InterPro" id="IPR038330">
    <property type="entry name" value="TspO/MBR-related_sf"/>
</dbReference>
<dbReference type="Pfam" id="PF03073">
    <property type="entry name" value="TspO_MBR"/>
    <property type="match status" value="1"/>
</dbReference>
<evidence type="ECO:0000256" key="2">
    <source>
        <dbReference type="ARBA" id="ARBA00007524"/>
    </source>
</evidence>
<dbReference type="AlphaFoldDB" id="A0A238ZK84"/>
<proteinExistence type="inferred from homology"/>
<keyword evidence="4 6" id="KW-1133">Transmembrane helix</keyword>
<dbReference type="Gene3D" id="1.20.1260.100">
    <property type="entry name" value="TspO/MBR protein"/>
    <property type="match status" value="1"/>
</dbReference>
<dbReference type="Proteomes" id="UP000198386">
    <property type="component" value="Unassembled WGS sequence"/>
</dbReference>
<organism evidence="7 8">
    <name type="scientific">Geodermatophilus saharensis</name>
    <dbReference type="NCBI Taxonomy" id="1137994"/>
    <lineage>
        <taxon>Bacteria</taxon>
        <taxon>Bacillati</taxon>
        <taxon>Actinomycetota</taxon>
        <taxon>Actinomycetes</taxon>
        <taxon>Geodermatophilales</taxon>
        <taxon>Geodermatophilaceae</taxon>
        <taxon>Geodermatophilus</taxon>
    </lineage>
</organism>